<dbReference type="EMBL" id="CM001206">
    <property type="protein sequence ID" value="EGP83440.1"/>
    <property type="molecule type" value="Genomic_DNA"/>
</dbReference>
<dbReference type="InParanoid" id="F9XM81"/>
<feature type="signal peptide" evidence="2">
    <location>
        <begin position="1"/>
        <end position="22"/>
    </location>
</feature>
<name>F9XM81_ZYMTI</name>
<organism evidence="3 4">
    <name type="scientific">Zymoseptoria tritici (strain CBS 115943 / IPO323)</name>
    <name type="common">Speckled leaf blotch fungus</name>
    <name type="synonym">Septoria tritici</name>
    <dbReference type="NCBI Taxonomy" id="336722"/>
    <lineage>
        <taxon>Eukaryota</taxon>
        <taxon>Fungi</taxon>
        <taxon>Dikarya</taxon>
        <taxon>Ascomycota</taxon>
        <taxon>Pezizomycotina</taxon>
        <taxon>Dothideomycetes</taxon>
        <taxon>Dothideomycetidae</taxon>
        <taxon>Mycosphaerellales</taxon>
        <taxon>Mycosphaerellaceae</taxon>
        <taxon>Zymoseptoria</taxon>
    </lineage>
</organism>
<proteinExistence type="predicted"/>
<protein>
    <submittedName>
        <fullName evidence="3">Uncharacterized protein</fullName>
    </submittedName>
</protein>
<feature type="chain" id="PRO_5003395563" evidence="2">
    <location>
        <begin position="23"/>
        <end position="283"/>
    </location>
</feature>
<sequence length="283" mass="30991">MVCIRAILVGLAAMPSLGFGAALPLPPDGCRDGPCPPVAADGSWKPVTSVNHAANSTATVAHSHPPSKTSGIIPTSTHHLNSSSTHTLAKRCPWPWCLDPFLILLNRYAGPNCGTSMETTEHDGVQGIFISTHDWDGDLADSECFGDQAFQSLAWQWQSEEFVSLDLFGQCRLHVFDDISCGGKPIYTVDWVNLPGAQTVCHPDVRVPGKQSVALRLECRATTEERAEWMQQPQDVTGPANCRRRVDDEERMKSKMILFPNAQTSPNVSGENNRKERPDTEND</sequence>
<accession>F9XM81</accession>
<feature type="compositionally biased region" description="Basic and acidic residues" evidence="1">
    <location>
        <begin position="272"/>
        <end position="283"/>
    </location>
</feature>
<dbReference type="AlphaFoldDB" id="F9XM81"/>
<dbReference type="KEGG" id="ztr:MYCGRDRAFT_111350"/>
<dbReference type="GeneID" id="13396474"/>
<feature type="region of interest" description="Disordered" evidence="1">
    <location>
        <begin position="258"/>
        <end position="283"/>
    </location>
</feature>
<evidence type="ECO:0000256" key="2">
    <source>
        <dbReference type="SAM" id="SignalP"/>
    </source>
</evidence>
<gene>
    <name evidence="3" type="ORF">MYCGRDRAFT_111350</name>
</gene>
<evidence type="ECO:0000313" key="3">
    <source>
        <dbReference type="EMBL" id="EGP83440.1"/>
    </source>
</evidence>
<feature type="compositionally biased region" description="Polar residues" evidence="1">
    <location>
        <begin position="261"/>
        <end position="271"/>
    </location>
</feature>
<evidence type="ECO:0000256" key="1">
    <source>
        <dbReference type="SAM" id="MobiDB-lite"/>
    </source>
</evidence>
<dbReference type="RefSeq" id="XP_003848464.1">
    <property type="nucleotide sequence ID" value="XM_003848416.1"/>
</dbReference>
<evidence type="ECO:0000313" key="4">
    <source>
        <dbReference type="Proteomes" id="UP000008062"/>
    </source>
</evidence>
<reference evidence="3 4" key="1">
    <citation type="journal article" date="2011" name="PLoS Genet.">
        <title>Finished genome of the fungal wheat pathogen Mycosphaerella graminicola reveals dispensome structure, chromosome plasticity, and stealth pathogenesis.</title>
        <authorList>
            <person name="Goodwin S.B."/>
            <person name="Ben M'barek S."/>
            <person name="Dhillon B."/>
            <person name="Wittenberg A.H.J."/>
            <person name="Crane C.F."/>
            <person name="Hane J.K."/>
            <person name="Foster A.J."/>
            <person name="Van der Lee T.A.J."/>
            <person name="Grimwood J."/>
            <person name="Aerts A."/>
            <person name="Antoniw J."/>
            <person name="Bailey A."/>
            <person name="Bluhm B."/>
            <person name="Bowler J."/>
            <person name="Bristow J."/>
            <person name="van der Burgt A."/>
            <person name="Canto-Canche B."/>
            <person name="Churchill A.C.L."/>
            <person name="Conde-Ferraez L."/>
            <person name="Cools H.J."/>
            <person name="Coutinho P.M."/>
            <person name="Csukai M."/>
            <person name="Dehal P."/>
            <person name="De Wit P."/>
            <person name="Donzelli B."/>
            <person name="van de Geest H.C."/>
            <person name="van Ham R.C.H.J."/>
            <person name="Hammond-Kosack K.E."/>
            <person name="Henrissat B."/>
            <person name="Kilian A."/>
            <person name="Kobayashi A.K."/>
            <person name="Koopmann E."/>
            <person name="Kourmpetis Y."/>
            <person name="Kuzniar A."/>
            <person name="Lindquist E."/>
            <person name="Lombard V."/>
            <person name="Maliepaard C."/>
            <person name="Martins N."/>
            <person name="Mehrabi R."/>
            <person name="Nap J.P.H."/>
            <person name="Ponomarenko A."/>
            <person name="Rudd J.J."/>
            <person name="Salamov A."/>
            <person name="Schmutz J."/>
            <person name="Schouten H.J."/>
            <person name="Shapiro H."/>
            <person name="Stergiopoulos I."/>
            <person name="Torriani S.F.F."/>
            <person name="Tu H."/>
            <person name="de Vries R.P."/>
            <person name="Waalwijk C."/>
            <person name="Ware S.B."/>
            <person name="Wiebenga A."/>
            <person name="Zwiers L.-H."/>
            <person name="Oliver R.P."/>
            <person name="Grigoriev I.V."/>
            <person name="Kema G.H.J."/>
        </authorList>
    </citation>
    <scope>NUCLEOTIDE SEQUENCE [LARGE SCALE GENOMIC DNA]</scope>
    <source>
        <strain evidence="4">CBS 115943 / IPO323</strain>
    </source>
</reference>
<dbReference type="HOGENOM" id="CLU_984202_0_0_1"/>
<keyword evidence="4" id="KW-1185">Reference proteome</keyword>
<dbReference type="Proteomes" id="UP000008062">
    <property type="component" value="Chromosome 11"/>
</dbReference>
<keyword evidence="2" id="KW-0732">Signal</keyword>